<dbReference type="OrthoDB" id="2149840at2759"/>
<gene>
    <name evidence="2" type="ORF">ILUMI_20323</name>
</gene>
<evidence type="ECO:0000256" key="1">
    <source>
        <dbReference type="SAM" id="Phobius"/>
    </source>
</evidence>
<evidence type="ECO:0008006" key="4">
    <source>
        <dbReference type="Google" id="ProtNLM"/>
    </source>
</evidence>
<dbReference type="Proteomes" id="UP000801492">
    <property type="component" value="Unassembled WGS sequence"/>
</dbReference>
<feature type="transmembrane region" description="Helical" evidence="1">
    <location>
        <begin position="293"/>
        <end position="312"/>
    </location>
</feature>
<reference evidence="2" key="1">
    <citation type="submission" date="2019-08" db="EMBL/GenBank/DDBJ databases">
        <title>The genome of the North American firefly Photinus pyralis.</title>
        <authorList>
            <consortium name="Photinus pyralis genome working group"/>
            <person name="Fallon T.R."/>
            <person name="Sander Lower S.E."/>
            <person name="Weng J.-K."/>
        </authorList>
    </citation>
    <scope>NUCLEOTIDE SEQUENCE</scope>
    <source>
        <strain evidence="2">TRF0915ILg1</strain>
        <tissue evidence="2">Whole body</tissue>
    </source>
</reference>
<feature type="transmembrane region" description="Helical" evidence="1">
    <location>
        <begin position="109"/>
        <end position="130"/>
    </location>
</feature>
<feature type="transmembrane region" description="Helical" evidence="1">
    <location>
        <begin position="443"/>
        <end position="462"/>
    </location>
</feature>
<keyword evidence="1" id="KW-1133">Transmembrane helix</keyword>
<sequence length="570" mass="65312">MNTCVSPYRKLIFDEACLHIYNEGNDVINISRQYDECDGCNFQKSVSLAPRSNFSLIINTKYSLTVNYTNINNNNTCQFNKLFYEHYRYGWNLTEKCNPIYIKETADNAYLPILKVFIVLFIFGMLWRTIKYIHKCVKSSETLKKHFGRPREIKNDSVSLGGIPSLEIENLPPIHKQSHRVKSVDVFRGLCITLMIFVNRGGGRYWFFQHSVWNGLTIADLIFPWFLWIMGFSLIISLNNRLRKAVPRRQIFMQIFRRSVILVLLGIVLKSHGQSTVRFKSLRFPGVLQRIGVTYLIVGLMEATFAKYTVSVNKNDRLCFLQDILLAIPQWIIIFVIIFVHTATTFLLEVPGCGRGYLGPGGLHKLGHYKNCTGGAAGYIDRLVFGKHMHGTPMAQAIYKNVANFDHDGILGTLTAVFSVYLGVQAGRIFHTYNNVKARIVRWVIWGVMTALIGGILCGFTKNHGFIPINRHLWSLSLTLTTGGMAFVIYALLTVMVDVLHYWDGRPLIYPGMNAIFLYAGFELLKNKFPFAWTPDNETHAAYLYMHLWCTSLWILISIVLYKKNIFLSI</sequence>
<keyword evidence="1" id="KW-0472">Membrane</keyword>
<dbReference type="PANTHER" id="PTHR31061">
    <property type="entry name" value="LD22376P"/>
    <property type="match status" value="1"/>
</dbReference>
<feature type="transmembrane region" description="Helical" evidence="1">
    <location>
        <begin position="474"/>
        <end position="493"/>
    </location>
</feature>
<feature type="transmembrane region" description="Helical" evidence="1">
    <location>
        <begin position="255"/>
        <end position="273"/>
    </location>
</feature>
<feature type="transmembrane region" description="Helical" evidence="1">
    <location>
        <begin position="410"/>
        <end position="431"/>
    </location>
</feature>
<feature type="transmembrane region" description="Helical" evidence="1">
    <location>
        <begin position="542"/>
        <end position="562"/>
    </location>
</feature>
<protein>
    <recommendedName>
        <fullName evidence="4">Heparan-alpha-glucosaminide N-acetyltransferase</fullName>
    </recommendedName>
</protein>
<feature type="transmembrane region" description="Helical" evidence="1">
    <location>
        <begin position="324"/>
        <end position="348"/>
    </location>
</feature>
<dbReference type="EMBL" id="VTPC01089320">
    <property type="protein sequence ID" value="KAF2885850.1"/>
    <property type="molecule type" value="Genomic_DNA"/>
</dbReference>
<feature type="transmembrane region" description="Helical" evidence="1">
    <location>
        <begin position="213"/>
        <end position="235"/>
    </location>
</feature>
<comment type="caution">
    <text evidence="2">The sequence shown here is derived from an EMBL/GenBank/DDBJ whole genome shotgun (WGS) entry which is preliminary data.</text>
</comment>
<keyword evidence="1" id="KW-0812">Transmembrane</keyword>
<proteinExistence type="predicted"/>
<keyword evidence="3" id="KW-1185">Reference proteome</keyword>
<dbReference type="AlphaFoldDB" id="A0A8K0CL46"/>
<organism evidence="2 3">
    <name type="scientific">Ignelater luminosus</name>
    <name type="common">Cucubano</name>
    <name type="synonym">Pyrophorus luminosus</name>
    <dbReference type="NCBI Taxonomy" id="2038154"/>
    <lineage>
        <taxon>Eukaryota</taxon>
        <taxon>Metazoa</taxon>
        <taxon>Ecdysozoa</taxon>
        <taxon>Arthropoda</taxon>
        <taxon>Hexapoda</taxon>
        <taxon>Insecta</taxon>
        <taxon>Pterygota</taxon>
        <taxon>Neoptera</taxon>
        <taxon>Endopterygota</taxon>
        <taxon>Coleoptera</taxon>
        <taxon>Polyphaga</taxon>
        <taxon>Elateriformia</taxon>
        <taxon>Elateroidea</taxon>
        <taxon>Elateridae</taxon>
        <taxon>Agrypninae</taxon>
        <taxon>Pyrophorini</taxon>
        <taxon>Ignelater</taxon>
    </lineage>
</organism>
<dbReference type="PANTHER" id="PTHR31061:SF24">
    <property type="entry name" value="LD22376P"/>
    <property type="match status" value="1"/>
</dbReference>
<feature type="transmembrane region" description="Helical" evidence="1">
    <location>
        <begin position="505"/>
        <end position="522"/>
    </location>
</feature>
<accession>A0A8K0CL46</accession>
<evidence type="ECO:0000313" key="2">
    <source>
        <dbReference type="EMBL" id="KAF2885850.1"/>
    </source>
</evidence>
<name>A0A8K0CL46_IGNLU</name>
<evidence type="ECO:0000313" key="3">
    <source>
        <dbReference type="Proteomes" id="UP000801492"/>
    </source>
</evidence>